<dbReference type="EMBL" id="JANJQO010000087">
    <property type="protein sequence ID" value="KAJ2982229.1"/>
    <property type="molecule type" value="Genomic_DNA"/>
</dbReference>
<evidence type="ECO:0000313" key="1">
    <source>
        <dbReference type="EMBL" id="KAJ2982229.1"/>
    </source>
</evidence>
<name>A0ACC1NT42_9HYPO</name>
<reference evidence="1" key="1">
    <citation type="submission" date="2022-08" db="EMBL/GenBank/DDBJ databases">
        <title>Genome Sequence of Lecanicillium fungicola.</title>
        <authorList>
            <person name="Buettner E."/>
        </authorList>
    </citation>
    <scope>NUCLEOTIDE SEQUENCE</scope>
    <source>
        <strain evidence="1">Babe33</strain>
    </source>
</reference>
<dbReference type="Proteomes" id="UP001143910">
    <property type="component" value="Unassembled WGS sequence"/>
</dbReference>
<keyword evidence="2" id="KW-1185">Reference proteome</keyword>
<proteinExistence type="predicted"/>
<comment type="caution">
    <text evidence="1">The sequence shown here is derived from an EMBL/GenBank/DDBJ whole genome shotgun (WGS) entry which is preliminary data.</text>
</comment>
<organism evidence="1 2">
    <name type="scientific">Zarea fungicola</name>
    <dbReference type="NCBI Taxonomy" id="93591"/>
    <lineage>
        <taxon>Eukaryota</taxon>
        <taxon>Fungi</taxon>
        <taxon>Dikarya</taxon>
        <taxon>Ascomycota</taxon>
        <taxon>Pezizomycotina</taxon>
        <taxon>Sordariomycetes</taxon>
        <taxon>Hypocreomycetidae</taxon>
        <taxon>Hypocreales</taxon>
        <taxon>Cordycipitaceae</taxon>
        <taxon>Zarea</taxon>
    </lineage>
</organism>
<sequence>MRLSTFSALFILLGGAAAAPAADGSSLRTEGHLLERKELFNILDKKDEDDEWSTTGNPERSVKKREFLNILDKKDEDDAWSTTGNAERNVKKREFLNLLDKKDEDDKWSTTGNAERKV</sequence>
<gene>
    <name evidence="1" type="ORF">NQ176_g1525</name>
</gene>
<accession>A0ACC1NT42</accession>
<protein>
    <submittedName>
        <fullName evidence="1">Uncharacterized protein</fullName>
    </submittedName>
</protein>
<evidence type="ECO:0000313" key="2">
    <source>
        <dbReference type="Proteomes" id="UP001143910"/>
    </source>
</evidence>